<dbReference type="SUPFAM" id="SSF50998">
    <property type="entry name" value="Quinoprotein alcohol dehydrogenase-like"/>
    <property type="match status" value="1"/>
</dbReference>
<keyword evidence="1" id="KW-0732">Signal</keyword>
<keyword evidence="3" id="KW-1185">Reference proteome</keyword>
<name>A0AAE4BT23_9BACT</name>
<dbReference type="Proteomes" id="UP001185092">
    <property type="component" value="Unassembled WGS sequence"/>
</dbReference>
<gene>
    <name evidence="2" type="ORF">HNQ88_002563</name>
</gene>
<dbReference type="EMBL" id="JAVDQD010000003">
    <property type="protein sequence ID" value="MDR6239515.1"/>
    <property type="molecule type" value="Genomic_DNA"/>
</dbReference>
<proteinExistence type="predicted"/>
<accession>A0AAE4BT23</accession>
<evidence type="ECO:0000313" key="2">
    <source>
        <dbReference type="EMBL" id="MDR6239515.1"/>
    </source>
</evidence>
<dbReference type="AlphaFoldDB" id="A0AAE4BT23"/>
<dbReference type="InterPro" id="IPR015943">
    <property type="entry name" value="WD40/YVTN_repeat-like_dom_sf"/>
</dbReference>
<evidence type="ECO:0000313" key="3">
    <source>
        <dbReference type="Proteomes" id="UP001185092"/>
    </source>
</evidence>
<reference evidence="2" key="1">
    <citation type="submission" date="2023-07" db="EMBL/GenBank/DDBJ databases">
        <title>Genomic Encyclopedia of Type Strains, Phase IV (KMG-IV): sequencing the most valuable type-strain genomes for metagenomic binning, comparative biology and taxonomic classification.</title>
        <authorList>
            <person name="Goeker M."/>
        </authorList>
    </citation>
    <scope>NUCLEOTIDE SEQUENCE</scope>
    <source>
        <strain evidence="2">DSM 26174</strain>
    </source>
</reference>
<evidence type="ECO:0008006" key="4">
    <source>
        <dbReference type="Google" id="ProtNLM"/>
    </source>
</evidence>
<evidence type="ECO:0000256" key="1">
    <source>
        <dbReference type="SAM" id="SignalP"/>
    </source>
</evidence>
<dbReference type="RefSeq" id="WP_309939200.1">
    <property type="nucleotide sequence ID" value="NZ_AP025305.1"/>
</dbReference>
<dbReference type="PROSITE" id="PS51257">
    <property type="entry name" value="PROKAR_LIPOPROTEIN"/>
    <property type="match status" value="1"/>
</dbReference>
<feature type="signal peptide" evidence="1">
    <location>
        <begin position="1"/>
        <end position="19"/>
    </location>
</feature>
<feature type="chain" id="PRO_5042129874" description="Lipoprotein" evidence="1">
    <location>
        <begin position="20"/>
        <end position="398"/>
    </location>
</feature>
<comment type="caution">
    <text evidence="2">The sequence shown here is derived from an EMBL/GenBank/DDBJ whole genome shotgun (WGS) entry which is preliminary data.</text>
</comment>
<organism evidence="2 3">
    <name type="scientific">Aureibacter tunicatorum</name>
    <dbReference type="NCBI Taxonomy" id="866807"/>
    <lineage>
        <taxon>Bacteria</taxon>
        <taxon>Pseudomonadati</taxon>
        <taxon>Bacteroidota</taxon>
        <taxon>Cytophagia</taxon>
        <taxon>Cytophagales</taxon>
        <taxon>Persicobacteraceae</taxon>
        <taxon>Aureibacter</taxon>
    </lineage>
</organism>
<dbReference type="InterPro" id="IPR011047">
    <property type="entry name" value="Quinoprotein_ADH-like_sf"/>
</dbReference>
<dbReference type="Gene3D" id="2.130.10.10">
    <property type="entry name" value="YVTN repeat-like/Quinoprotein amine dehydrogenase"/>
    <property type="match status" value="1"/>
</dbReference>
<protein>
    <recommendedName>
        <fullName evidence="4">Lipoprotein</fullName>
    </recommendedName>
</protein>
<sequence>MHKTTKLLFIFLASIIGLIACESNEEESMTVDDQNHDIAIVTNINSSNPATGYIGTIKDLTVGSYEVSNAQQSTVTPFLVLDGDDVYMIPNQRGDRLIKYRRNNGKLDEIGSLSLPTGSISMSLAIESKDRAFLSLRTLGKIAVINPTTMEITDYIDLTSYAIDDASPDPTNLILRNDKLYVACQQSSDGFSSVHPAQILIIDLNQNNSITSTTDSRTTFAGALDDTRAMFFDEKGDLYIFCMASYGFVPEQKCGFLRIKEGAMAFDPEYFFNVSDYAIDDIPGNKLDYFQHILYHNDGTLFGAGNIYSLASNPPDYVNDRTVGSFKVDIYNQSIAKLDLPYCNGYSASLAKYNDQILWGLSTETGVGIYTYDLKSGKTSDKPIVTTQGDPSVIEIFN</sequence>